<evidence type="ECO:0000313" key="14">
    <source>
        <dbReference type="EMBL" id="RYR26965.1"/>
    </source>
</evidence>
<dbReference type="PROSITE" id="PS51450">
    <property type="entry name" value="LRR"/>
    <property type="match status" value="2"/>
</dbReference>
<evidence type="ECO:0000256" key="11">
    <source>
        <dbReference type="ARBA" id="ARBA00023180"/>
    </source>
</evidence>
<evidence type="ECO:0000256" key="6">
    <source>
        <dbReference type="ARBA" id="ARBA00022729"/>
    </source>
</evidence>
<evidence type="ECO:0000256" key="3">
    <source>
        <dbReference type="ARBA" id="ARBA00022475"/>
    </source>
</evidence>
<dbReference type="PANTHER" id="PTHR48061">
    <property type="entry name" value="LEUCINE-RICH REPEAT RECEPTOR PROTEIN KINASE EMS1-LIKE-RELATED"/>
    <property type="match status" value="1"/>
</dbReference>
<protein>
    <recommendedName>
        <fullName evidence="13">Leucine-rich repeat-containing N-terminal plant-type domain-containing protein</fullName>
    </recommendedName>
</protein>
<keyword evidence="4" id="KW-0433">Leucine-rich repeat</keyword>
<dbReference type="SMART" id="SM00369">
    <property type="entry name" value="LRR_TYP"/>
    <property type="match status" value="11"/>
</dbReference>
<evidence type="ECO:0000313" key="15">
    <source>
        <dbReference type="Proteomes" id="UP000289738"/>
    </source>
</evidence>
<dbReference type="SUPFAM" id="SSF52058">
    <property type="entry name" value="L domain-like"/>
    <property type="match status" value="4"/>
</dbReference>
<dbReference type="InterPro" id="IPR003591">
    <property type="entry name" value="Leu-rich_rpt_typical-subtyp"/>
</dbReference>
<reference evidence="14 15" key="1">
    <citation type="submission" date="2019-01" db="EMBL/GenBank/DDBJ databases">
        <title>Sequencing of cultivated peanut Arachis hypogaea provides insights into genome evolution and oil improvement.</title>
        <authorList>
            <person name="Chen X."/>
        </authorList>
    </citation>
    <scope>NUCLEOTIDE SEQUENCE [LARGE SCALE GENOMIC DNA]</scope>
    <source>
        <strain evidence="15">cv. Fuhuasheng</strain>
        <tissue evidence="14">Leaves</tissue>
    </source>
</reference>
<dbReference type="STRING" id="3818.A0A445AKP1"/>
<dbReference type="Pfam" id="PF08263">
    <property type="entry name" value="LRRNT_2"/>
    <property type="match status" value="2"/>
</dbReference>
<dbReference type="Pfam" id="PF00560">
    <property type="entry name" value="LRR_1"/>
    <property type="match status" value="13"/>
</dbReference>
<name>A0A445AKP1_ARAHY</name>
<evidence type="ECO:0000256" key="2">
    <source>
        <dbReference type="ARBA" id="ARBA00009592"/>
    </source>
</evidence>
<sequence>MRTTPNSWFYFISLLCLVDLTITINLATAHYCLDHQQSLLLHLKNNLTYNQNQSKKLIHWNHVHDCCHWKGVSCNKGHVIALDLSQESISGGNFSSLFHMQFLQSLNLASNGFIQFGTYSEFQNLKYLRYLNLSNASIVGEIPKNIFQLSSLQVLDLSDNQRLNGFLPQNIPYQLASLNYLNLSHTNFSGPLPESLLNLRKLSTLDLSNCQFNGTLPNSMSNLTHLVYLDLSFNNFTGPLPSFNRSNALRSFALNHNYFSGTIPSTHFNGLANLVRVDLGDNSFDGRVPSTLFALPSLQQLILSYNRFEGPLKELPNCSSSSLEMLDLSGNNFQGPIPPSIFQLKRLFLLQLSTNKFNGTIKLDNIRSLPKLKTFDLSHNNLSVVGANVTYDQDFSYFPMLYNLLLASCKLDAFPSFLRNQSTLLYLDLSNNQIEGIIPNWIWKFEFLMALNLSNNFLEGMEGPFQNLGSNLFLLDLHGNQLQGTAPIFTKSIVSLDYSNNNFSSFFPADIGNQIPNVVNLYLSNNSFHGEIHESFCNMTFLRLLDLSDNRFTGEIPKCLATSDRSLRVLSLAGNELSGHVPDTFPTSCALRFLDFNGNLLDGTVPRSLTNCQNLQVLNLGKNQLIDTFPCFLKNILTLRVMILRSNKFHGHIECPSSTGNWEKLQILDLASNNFSGLLPSSLLRSWKALMHDEDRSRFGHLSFGLFDNINLIQNFGILTTEFSNADKMKFAKLVAVEPLFVVDHIVSHVMEGVYGIGRYEDSVTIVNKGQQMKLVKILIAFTSLDFSSNHFEGSVPEEITNFKGLHALNLSQNSFSGHIPSNISNLRNLESLDLSMNSLKGEIPTELASLSFLAIMNLSYNHLVGRIPTGTQIQSFEADSFAGNEGLCGPPLTQGCGLLPPLASKTTDFDHGSSIDWTILSVELGFTFGFGMFIMPLIFWKRWRLWFSEKADGVLYKIVPQLDFVYEHHGGKKYRTLRSFLLQFKNNLTFDHQHPTKLNSWNESIACCDWSGVTCDHNARVIALDLSAIPSSALFEGMQNLSIINLSHNSISGIIPSSLFMIPSLQVVDLSNNQFRTIPPTIFQPRGLVHLRLSKNKLSGPMPLSIQFSGLHELDLSSNKFSGPMLIDALALNRNLSMLDLSFNMIDNVIVTNVLLSIFPPLRILNLAFCNLKTFPAFLKYQSGLYDMYLSYNQIQGIVPNWIWRLDGLSILNVSHNSLTNFENLTHNLHNQLQGPIRDFLQLASIVDFSSNNFSSVIPVNIGYYMSRSLYLSLANNSFHGSIPHSLCNASMLEVLDLSHNKISGELPHCLMKIGETLWILNLGSNNLTGHIPNTFPSSCSLRTIVFNGNQLAGPLPNSLAHCDSLDVLDIGRNKITGGFPCFLRNISALHILILRNNEFHGPMRCEKESGVWKMIQIVDVAFNCFSGKLPGIWFTN</sequence>
<evidence type="ECO:0000256" key="8">
    <source>
        <dbReference type="ARBA" id="ARBA00022989"/>
    </source>
</evidence>
<dbReference type="FunFam" id="3.80.10.10:FF:000383">
    <property type="entry name" value="Leucine-rich repeat receptor protein kinase EMS1"/>
    <property type="match status" value="1"/>
</dbReference>
<dbReference type="InterPro" id="IPR013210">
    <property type="entry name" value="LRR_N_plant-typ"/>
</dbReference>
<dbReference type="EMBL" id="SDMP01000012">
    <property type="protein sequence ID" value="RYR26965.1"/>
    <property type="molecule type" value="Genomic_DNA"/>
</dbReference>
<organism evidence="14 15">
    <name type="scientific">Arachis hypogaea</name>
    <name type="common">Peanut</name>
    <dbReference type="NCBI Taxonomy" id="3818"/>
    <lineage>
        <taxon>Eukaryota</taxon>
        <taxon>Viridiplantae</taxon>
        <taxon>Streptophyta</taxon>
        <taxon>Embryophyta</taxon>
        <taxon>Tracheophyta</taxon>
        <taxon>Spermatophyta</taxon>
        <taxon>Magnoliopsida</taxon>
        <taxon>eudicotyledons</taxon>
        <taxon>Gunneridae</taxon>
        <taxon>Pentapetalae</taxon>
        <taxon>rosids</taxon>
        <taxon>fabids</taxon>
        <taxon>Fabales</taxon>
        <taxon>Fabaceae</taxon>
        <taxon>Papilionoideae</taxon>
        <taxon>50 kb inversion clade</taxon>
        <taxon>dalbergioids sensu lato</taxon>
        <taxon>Dalbergieae</taxon>
        <taxon>Pterocarpus clade</taxon>
        <taxon>Arachis</taxon>
    </lineage>
</organism>
<keyword evidence="5 12" id="KW-0812">Transmembrane</keyword>
<dbReference type="FunFam" id="3.80.10.10:FF:000095">
    <property type="entry name" value="LRR receptor-like serine/threonine-protein kinase GSO1"/>
    <property type="match status" value="1"/>
</dbReference>
<proteinExistence type="inferred from homology"/>
<dbReference type="InterPro" id="IPR001611">
    <property type="entry name" value="Leu-rich_rpt"/>
</dbReference>
<feature type="domain" description="Leucine-rich repeat-containing N-terminal plant-type" evidence="13">
    <location>
        <begin position="980"/>
        <end position="1017"/>
    </location>
</feature>
<comment type="caution">
    <text evidence="14">The sequence shown here is derived from an EMBL/GenBank/DDBJ whole genome shotgun (WGS) entry which is preliminary data.</text>
</comment>
<keyword evidence="11" id="KW-0325">Glycoprotein</keyword>
<evidence type="ECO:0000256" key="10">
    <source>
        <dbReference type="ARBA" id="ARBA00023170"/>
    </source>
</evidence>
<keyword evidence="7" id="KW-0677">Repeat</keyword>
<keyword evidence="3" id="KW-1003">Cell membrane</keyword>
<keyword evidence="6" id="KW-0732">Signal</keyword>
<dbReference type="InterPro" id="IPR046956">
    <property type="entry name" value="RLP23-like"/>
</dbReference>
<feature type="domain" description="Leucine-rich repeat-containing N-terminal plant-type" evidence="13">
    <location>
        <begin position="34"/>
        <end position="75"/>
    </location>
</feature>
<dbReference type="InterPro" id="IPR032675">
    <property type="entry name" value="LRR_dom_sf"/>
</dbReference>
<dbReference type="PANTHER" id="PTHR48061:SF2">
    <property type="entry name" value="RECEPTOR LIKE PROTEIN 30-LIKE"/>
    <property type="match status" value="1"/>
</dbReference>
<evidence type="ECO:0000256" key="1">
    <source>
        <dbReference type="ARBA" id="ARBA00004251"/>
    </source>
</evidence>
<keyword evidence="9 12" id="KW-0472">Membrane</keyword>
<dbReference type="FunFam" id="3.80.10.10:FF:000213">
    <property type="entry name" value="Tyrosine-sulfated glycopeptide receptor 1"/>
    <property type="match status" value="1"/>
</dbReference>
<accession>A0A445AKP1</accession>
<dbReference type="SUPFAM" id="SSF52047">
    <property type="entry name" value="RNI-like"/>
    <property type="match status" value="1"/>
</dbReference>
<dbReference type="Gene3D" id="3.80.10.10">
    <property type="entry name" value="Ribonuclease Inhibitor"/>
    <property type="match status" value="6"/>
</dbReference>
<keyword evidence="15" id="KW-1185">Reference proteome</keyword>
<comment type="similarity">
    <text evidence="2">Belongs to the RLP family.</text>
</comment>
<evidence type="ECO:0000256" key="12">
    <source>
        <dbReference type="SAM" id="Phobius"/>
    </source>
</evidence>
<dbReference type="Pfam" id="PF13516">
    <property type="entry name" value="LRR_6"/>
    <property type="match status" value="1"/>
</dbReference>
<evidence type="ECO:0000256" key="9">
    <source>
        <dbReference type="ARBA" id="ARBA00023136"/>
    </source>
</evidence>
<evidence type="ECO:0000259" key="13">
    <source>
        <dbReference type="Pfam" id="PF08263"/>
    </source>
</evidence>
<evidence type="ECO:0000256" key="4">
    <source>
        <dbReference type="ARBA" id="ARBA00022614"/>
    </source>
</evidence>
<evidence type="ECO:0000256" key="5">
    <source>
        <dbReference type="ARBA" id="ARBA00022692"/>
    </source>
</evidence>
<comment type="subcellular location">
    <subcellularLocation>
        <location evidence="1">Cell membrane</location>
        <topology evidence="1">Single-pass type I membrane protein</topology>
    </subcellularLocation>
</comment>
<dbReference type="Proteomes" id="UP000289738">
    <property type="component" value="Chromosome B02"/>
</dbReference>
<gene>
    <name evidence="14" type="ORF">Ahy_B02g061295</name>
</gene>
<dbReference type="PRINTS" id="PR00019">
    <property type="entry name" value="LEURICHRPT"/>
</dbReference>
<dbReference type="GO" id="GO:0005886">
    <property type="term" value="C:plasma membrane"/>
    <property type="evidence" value="ECO:0007669"/>
    <property type="project" value="UniProtKB-SubCell"/>
</dbReference>
<evidence type="ECO:0000256" key="7">
    <source>
        <dbReference type="ARBA" id="ARBA00022737"/>
    </source>
</evidence>
<keyword evidence="8 12" id="KW-1133">Transmembrane helix</keyword>
<dbReference type="Pfam" id="PF13855">
    <property type="entry name" value="LRR_8"/>
    <property type="match status" value="3"/>
</dbReference>
<feature type="transmembrane region" description="Helical" evidence="12">
    <location>
        <begin position="7"/>
        <end position="27"/>
    </location>
</feature>
<keyword evidence="10" id="KW-0675">Receptor</keyword>